<proteinExistence type="predicted"/>
<feature type="compositionally biased region" description="Basic and acidic residues" evidence="1">
    <location>
        <begin position="126"/>
        <end position="140"/>
    </location>
</feature>
<dbReference type="InterPro" id="IPR058897">
    <property type="entry name" value="PAPPA_SD_C"/>
</dbReference>
<name>Q1IV00_KORVE</name>
<dbReference type="OrthoDB" id="9182745at2"/>
<keyword evidence="4" id="KW-1185">Reference proteome</keyword>
<dbReference type="STRING" id="204669.Acid345_0295"/>
<protein>
    <recommendedName>
        <fullName evidence="2">Pappalysin-1 SD scarf domain-containing protein</fullName>
    </recommendedName>
</protein>
<dbReference type="AlphaFoldDB" id="Q1IV00"/>
<dbReference type="EMBL" id="CP000360">
    <property type="protein sequence ID" value="ABF39300.1"/>
    <property type="molecule type" value="Genomic_DNA"/>
</dbReference>
<dbReference type="KEGG" id="aba:Acid345_0295"/>
<dbReference type="HOGENOM" id="CLU_1159879_0_0_0"/>
<dbReference type="eggNOG" id="COG3391">
    <property type="taxonomic scope" value="Bacteria"/>
</dbReference>
<sequence length="239" mass="25405">MKLSRGLLLVPVCALLVIGGCKKKEAQVETSQPNTRTSGTPTLAARPAVPNEAATASSATSTVAAPGLSAETTAKLEGAAWAMKQDEILHDANGQWAASAEASSTFHDAKDQESFSSWQASGAPNVEHESDDPHSWASKTEDGGIEWLDLKYGKPVFATAVRIRESNAPGAIIKVDLYDEAGAAHSIWQGTDPTKGLNYFMLNFPKTSFKVARVRVTLATNIVPGWNEIDAVQLVGTEQ</sequence>
<evidence type="ECO:0000313" key="3">
    <source>
        <dbReference type="EMBL" id="ABF39300.1"/>
    </source>
</evidence>
<evidence type="ECO:0000313" key="4">
    <source>
        <dbReference type="Proteomes" id="UP000002432"/>
    </source>
</evidence>
<feature type="region of interest" description="Disordered" evidence="1">
    <location>
        <begin position="100"/>
        <end position="140"/>
    </location>
</feature>
<dbReference type="Proteomes" id="UP000002432">
    <property type="component" value="Chromosome"/>
</dbReference>
<gene>
    <name evidence="3" type="ordered locus">Acid345_0295</name>
</gene>
<dbReference type="Pfam" id="PF25900">
    <property type="entry name" value="PAPPA"/>
    <property type="match status" value="1"/>
</dbReference>
<accession>Q1IV00</accession>
<evidence type="ECO:0000256" key="1">
    <source>
        <dbReference type="SAM" id="MobiDB-lite"/>
    </source>
</evidence>
<dbReference type="RefSeq" id="WP_011521102.1">
    <property type="nucleotide sequence ID" value="NC_008009.1"/>
</dbReference>
<evidence type="ECO:0000259" key="2">
    <source>
        <dbReference type="Pfam" id="PF25900"/>
    </source>
</evidence>
<dbReference type="EnsemblBacteria" id="ABF39300">
    <property type="protein sequence ID" value="ABF39300"/>
    <property type="gene ID" value="Acid345_0295"/>
</dbReference>
<dbReference type="PROSITE" id="PS51257">
    <property type="entry name" value="PROKAR_LIPOPROTEIN"/>
    <property type="match status" value="1"/>
</dbReference>
<organism evidence="3 4">
    <name type="scientific">Koribacter versatilis (strain Ellin345)</name>
    <dbReference type="NCBI Taxonomy" id="204669"/>
    <lineage>
        <taxon>Bacteria</taxon>
        <taxon>Pseudomonadati</taxon>
        <taxon>Acidobacteriota</taxon>
        <taxon>Terriglobia</taxon>
        <taxon>Terriglobales</taxon>
        <taxon>Candidatus Korobacteraceae</taxon>
        <taxon>Candidatus Korobacter</taxon>
    </lineage>
</organism>
<feature type="domain" description="Pappalysin-1 SD scarf" evidence="2">
    <location>
        <begin position="94"/>
        <end position="238"/>
    </location>
</feature>
<reference evidence="3 4" key="1">
    <citation type="journal article" date="2009" name="Appl. Environ. Microbiol.">
        <title>Three genomes from the phylum Acidobacteria provide insight into the lifestyles of these microorganisms in soils.</title>
        <authorList>
            <person name="Ward N.L."/>
            <person name="Challacombe J.F."/>
            <person name="Janssen P.H."/>
            <person name="Henrissat B."/>
            <person name="Coutinho P.M."/>
            <person name="Wu M."/>
            <person name="Xie G."/>
            <person name="Haft D.H."/>
            <person name="Sait M."/>
            <person name="Badger J."/>
            <person name="Barabote R.D."/>
            <person name="Bradley B."/>
            <person name="Brettin T.S."/>
            <person name="Brinkac L.M."/>
            <person name="Bruce D."/>
            <person name="Creasy T."/>
            <person name="Daugherty S.C."/>
            <person name="Davidsen T.M."/>
            <person name="DeBoy R.T."/>
            <person name="Detter J.C."/>
            <person name="Dodson R.J."/>
            <person name="Durkin A.S."/>
            <person name="Ganapathy A."/>
            <person name="Gwinn-Giglio M."/>
            <person name="Han C.S."/>
            <person name="Khouri H."/>
            <person name="Kiss H."/>
            <person name="Kothari S.P."/>
            <person name="Madupu R."/>
            <person name="Nelson K.E."/>
            <person name="Nelson W.C."/>
            <person name="Paulsen I."/>
            <person name="Penn K."/>
            <person name="Ren Q."/>
            <person name="Rosovitz M.J."/>
            <person name="Selengut J.D."/>
            <person name="Shrivastava S."/>
            <person name="Sullivan S.A."/>
            <person name="Tapia R."/>
            <person name="Thompson L.S."/>
            <person name="Watkins K.L."/>
            <person name="Yang Q."/>
            <person name="Yu C."/>
            <person name="Zafar N."/>
            <person name="Zhou L."/>
            <person name="Kuske C.R."/>
        </authorList>
    </citation>
    <scope>NUCLEOTIDE SEQUENCE [LARGE SCALE GENOMIC DNA]</scope>
    <source>
        <strain evidence="3 4">Ellin345</strain>
    </source>
</reference>